<evidence type="ECO:0000256" key="7">
    <source>
        <dbReference type="ARBA" id="ARBA00023136"/>
    </source>
</evidence>
<protein>
    <submittedName>
        <fullName evidence="10">Sodium:proton antiporter</fullName>
    </submittedName>
</protein>
<feature type="transmembrane region" description="Helical" evidence="8">
    <location>
        <begin position="364"/>
        <end position="384"/>
    </location>
</feature>
<dbReference type="GO" id="GO:0015297">
    <property type="term" value="F:antiporter activity"/>
    <property type="evidence" value="ECO:0007669"/>
    <property type="project" value="UniProtKB-KW"/>
</dbReference>
<feature type="domain" description="Cation/H+ exchanger transmembrane" evidence="9">
    <location>
        <begin position="9"/>
        <end position="382"/>
    </location>
</feature>
<evidence type="ECO:0000313" key="11">
    <source>
        <dbReference type="Proteomes" id="UP001144372"/>
    </source>
</evidence>
<evidence type="ECO:0000256" key="6">
    <source>
        <dbReference type="ARBA" id="ARBA00023065"/>
    </source>
</evidence>
<evidence type="ECO:0000256" key="8">
    <source>
        <dbReference type="SAM" id="Phobius"/>
    </source>
</evidence>
<keyword evidence="2" id="KW-0813">Transport</keyword>
<keyword evidence="7 8" id="KW-0472">Membrane</keyword>
<proteinExistence type="predicted"/>
<dbReference type="PANTHER" id="PTHR32507:SF8">
    <property type="entry name" value="CNH1P"/>
    <property type="match status" value="1"/>
</dbReference>
<dbReference type="AlphaFoldDB" id="A0A9W6D1X8"/>
<dbReference type="RefSeq" id="WP_281792945.1">
    <property type="nucleotide sequence ID" value="NZ_BSDR01000001.1"/>
</dbReference>
<evidence type="ECO:0000256" key="3">
    <source>
        <dbReference type="ARBA" id="ARBA00022449"/>
    </source>
</evidence>
<evidence type="ECO:0000256" key="2">
    <source>
        <dbReference type="ARBA" id="ARBA00022448"/>
    </source>
</evidence>
<keyword evidence="5 8" id="KW-1133">Transmembrane helix</keyword>
<organism evidence="10 11">
    <name type="scientific">Desulforhabdus amnigena</name>
    <dbReference type="NCBI Taxonomy" id="40218"/>
    <lineage>
        <taxon>Bacteria</taxon>
        <taxon>Pseudomonadati</taxon>
        <taxon>Thermodesulfobacteriota</taxon>
        <taxon>Syntrophobacteria</taxon>
        <taxon>Syntrophobacterales</taxon>
        <taxon>Syntrophobacteraceae</taxon>
        <taxon>Desulforhabdus</taxon>
    </lineage>
</organism>
<feature type="transmembrane region" description="Helical" evidence="8">
    <location>
        <begin position="301"/>
        <end position="321"/>
    </location>
</feature>
<dbReference type="InterPro" id="IPR006153">
    <property type="entry name" value="Cation/H_exchanger_TM"/>
</dbReference>
<dbReference type="EMBL" id="BSDR01000001">
    <property type="protein sequence ID" value="GLI33763.1"/>
    <property type="molecule type" value="Genomic_DNA"/>
</dbReference>
<dbReference type="GO" id="GO:1902600">
    <property type="term" value="P:proton transmembrane transport"/>
    <property type="evidence" value="ECO:0007669"/>
    <property type="project" value="InterPro"/>
</dbReference>
<feature type="transmembrane region" description="Helical" evidence="8">
    <location>
        <begin position="191"/>
        <end position="209"/>
    </location>
</feature>
<feature type="transmembrane region" description="Helical" evidence="8">
    <location>
        <begin position="30"/>
        <end position="49"/>
    </location>
</feature>
<feature type="transmembrane region" description="Helical" evidence="8">
    <location>
        <begin position="229"/>
        <end position="256"/>
    </location>
</feature>
<dbReference type="GO" id="GO:0005886">
    <property type="term" value="C:plasma membrane"/>
    <property type="evidence" value="ECO:0007669"/>
    <property type="project" value="UniProtKB-SubCell"/>
</dbReference>
<comment type="caution">
    <text evidence="10">The sequence shown here is derived from an EMBL/GenBank/DDBJ whole genome shotgun (WGS) entry which is preliminary data.</text>
</comment>
<evidence type="ECO:0000256" key="4">
    <source>
        <dbReference type="ARBA" id="ARBA00022692"/>
    </source>
</evidence>
<evidence type="ECO:0000256" key="1">
    <source>
        <dbReference type="ARBA" id="ARBA00004651"/>
    </source>
</evidence>
<feature type="transmembrane region" description="Helical" evidence="8">
    <location>
        <begin position="56"/>
        <end position="77"/>
    </location>
</feature>
<dbReference type="PANTHER" id="PTHR32507">
    <property type="entry name" value="NA(+)/H(+) ANTIPORTER 1"/>
    <property type="match status" value="1"/>
</dbReference>
<keyword evidence="6" id="KW-0406">Ion transport</keyword>
<keyword evidence="3" id="KW-0050">Antiport</keyword>
<dbReference type="Pfam" id="PF00999">
    <property type="entry name" value="Na_H_Exchanger"/>
    <property type="match status" value="1"/>
</dbReference>
<feature type="transmembrane region" description="Helical" evidence="8">
    <location>
        <begin position="89"/>
        <end position="110"/>
    </location>
</feature>
<evidence type="ECO:0000256" key="5">
    <source>
        <dbReference type="ARBA" id="ARBA00022989"/>
    </source>
</evidence>
<feature type="transmembrane region" description="Helical" evidence="8">
    <location>
        <begin position="333"/>
        <end position="352"/>
    </location>
</feature>
<gene>
    <name evidence="10" type="ORF">DAMNIGENAA_11960</name>
</gene>
<comment type="subcellular location">
    <subcellularLocation>
        <location evidence="1">Cell membrane</location>
        <topology evidence="1">Multi-pass membrane protein</topology>
    </subcellularLocation>
</comment>
<accession>A0A9W6D1X8</accession>
<feature type="transmembrane region" description="Helical" evidence="8">
    <location>
        <begin position="277"/>
        <end position="295"/>
    </location>
</feature>
<name>A0A9W6D1X8_9BACT</name>
<sequence>MLIMAIFVLLVFIYSLVSRRLEQTVFTAPIVFTAVGILLVRALPVLGELEADRKTFLLIAEIGLVLTLFSDATRINLQVLKSNESLPVRLLSIGMLPTILLGAIGAVIIFPQLSLWEASILAAILAPTDAGLGEVVVSSPRVPVRIRQALSVEAGLNDGLSVPFLMCFIALAEVGTEGAGAVLMRFVIEQLGFGALVGALIGLAGGWLLGLAKRKEWMSESLQPLGLVALPILCVIGSEPIGASMFIAGYVAGMAVQIGFREAAKQSVEFTEGWGRLLDFFVFFLFGMLTARVLEQFSMPLVVYAVMSLTVVRMLPVAIALIGMRLSMATTVFMGWFGPRGLASIVLGLVYLEQESHLPGESTIRLAVMAAVLLSIFAHGLSSLPGIGLYARKIATLDATAPEHLEVVAPEPFS</sequence>
<evidence type="ECO:0000259" key="9">
    <source>
        <dbReference type="Pfam" id="PF00999"/>
    </source>
</evidence>
<keyword evidence="11" id="KW-1185">Reference proteome</keyword>
<dbReference type="Proteomes" id="UP001144372">
    <property type="component" value="Unassembled WGS sequence"/>
</dbReference>
<keyword evidence="4 8" id="KW-0812">Transmembrane</keyword>
<evidence type="ECO:0000313" key="10">
    <source>
        <dbReference type="EMBL" id="GLI33763.1"/>
    </source>
</evidence>
<reference evidence="10" key="1">
    <citation type="submission" date="2022-12" db="EMBL/GenBank/DDBJ databases">
        <title>Reference genome sequencing for broad-spectrum identification of bacterial and archaeal isolates by mass spectrometry.</title>
        <authorList>
            <person name="Sekiguchi Y."/>
            <person name="Tourlousse D.M."/>
        </authorList>
    </citation>
    <scope>NUCLEOTIDE SEQUENCE</scope>
    <source>
        <strain evidence="10">ASRB1</strain>
    </source>
</reference>